<organism evidence="1">
    <name type="scientific">Rhizophora mucronata</name>
    <name type="common">Asiatic mangrove</name>
    <dbReference type="NCBI Taxonomy" id="61149"/>
    <lineage>
        <taxon>Eukaryota</taxon>
        <taxon>Viridiplantae</taxon>
        <taxon>Streptophyta</taxon>
        <taxon>Embryophyta</taxon>
        <taxon>Tracheophyta</taxon>
        <taxon>Spermatophyta</taxon>
        <taxon>Magnoliopsida</taxon>
        <taxon>eudicotyledons</taxon>
        <taxon>Gunneridae</taxon>
        <taxon>Pentapetalae</taxon>
        <taxon>rosids</taxon>
        <taxon>fabids</taxon>
        <taxon>Malpighiales</taxon>
        <taxon>Rhizophoraceae</taxon>
        <taxon>Rhizophora</taxon>
    </lineage>
</organism>
<dbReference type="AlphaFoldDB" id="A0A2P2ME61"/>
<proteinExistence type="predicted"/>
<protein>
    <submittedName>
        <fullName evidence="1">Uncharacterized protein</fullName>
    </submittedName>
</protein>
<sequence length="169" mass="19365">MASSQSSPNVEMEAAKFLHKLIQDSKDEPTKLATKLYVILQHMKSSGKENSMPYQVISRAMETVINQNGIDIEALKSSRLPLTGRTPTGDSTTTQYAGKYDFMKTLIYTSESFYILLCSTWYYSLQNGNSTLQDHHRQVEELQKILNRQWQKMTYPKLIHLLLAEQLLA</sequence>
<evidence type="ECO:0000313" key="1">
    <source>
        <dbReference type="EMBL" id="MBX28487.1"/>
    </source>
</evidence>
<dbReference type="EMBL" id="GGEC01048003">
    <property type="protein sequence ID" value="MBX28487.1"/>
    <property type="molecule type" value="Transcribed_RNA"/>
</dbReference>
<accession>A0A2P2ME61</accession>
<name>A0A2P2ME61_RHIMU</name>
<reference evidence="1" key="1">
    <citation type="submission" date="2018-02" db="EMBL/GenBank/DDBJ databases">
        <title>Rhizophora mucronata_Transcriptome.</title>
        <authorList>
            <person name="Meera S.P."/>
            <person name="Sreeshan A."/>
            <person name="Augustine A."/>
        </authorList>
    </citation>
    <scope>NUCLEOTIDE SEQUENCE</scope>
    <source>
        <tissue evidence="1">Leaf</tissue>
    </source>
</reference>